<reference evidence="3" key="1">
    <citation type="submission" date="2023-10" db="EMBL/GenBank/DDBJ databases">
        <title>Genome assembly of Pristionchus species.</title>
        <authorList>
            <person name="Yoshida K."/>
            <person name="Sommer R.J."/>
        </authorList>
    </citation>
    <scope>NUCLEOTIDE SEQUENCE</scope>
    <source>
        <strain evidence="3">RS5133</strain>
    </source>
</reference>
<sequence length="150" mass="15792">AQCLTTAAKSEQMDLIVGCSVGGSILLIIIIVVICVCVRRNRHGDWKDNDGTSRGETGGGTPKQSDRVTPSTTPKTKTPSTDKGTTRRSQSQTEFENKLENNGAKSRTSGTGTGGDKGYENVEINNGARASPAKDANKNRAVPILNPFGG</sequence>
<dbReference type="AlphaFoldDB" id="A0AAV5V1J9"/>
<evidence type="ECO:0000256" key="1">
    <source>
        <dbReference type="SAM" id="MobiDB-lite"/>
    </source>
</evidence>
<feature type="transmembrane region" description="Helical" evidence="2">
    <location>
        <begin position="15"/>
        <end position="38"/>
    </location>
</feature>
<accession>A0AAV5V1J9</accession>
<evidence type="ECO:0000313" key="4">
    <source>
        <dbReference type="Proteomes" id="UP001432322"/>
    </source>
</evidence>
<organism evidence="3 4">
    <name type="scientific">Pristionchus fissidentatus</name>
    <dbReference type="NCBI Taxonomy" id="1538716"/>
    <lineage>
        <taxon>Eukaryota</taxon>
        <taxon>Metazoa</taxon>
        <taxon>Ecdysozoa</taxon>
        <taxon>Nematoda</taxon>
        <taxon>Chromadorea</taxon>
        <taxon>Rhabditida</taxon>
        <taxon>Rhabditina</taxon>
        <taxon>Diplogasteromorpha</taxon>
        <taxon>Diplogasteroidea</taxon>
        <taxon>Neodiplogasteridae</taxon>
        <taxon>Pristionchus</taxon>
    </lineage>
</organism>
<dbReference type="EMBL" id="BTSY01000002">
    <property type="protein sequence ID" value="GMT13249.1"/>
    <property type="molecule type" value="Genomic_DNA"/>
</dbReference>
<gene>
    <name evidence="3" type="ORF">PFISCL1PPCAC_4546</name>
</gene>
<dbReference type="Proteomes" id="UP001432322">
    <property type="component" value="Unassembled WGS sequence"/>
</dbReference>
<comment type="caution">
    <text evidence="3">The sequence shown here is derived from an EMBL/GenBank/DDBJ whole genome shotgun (WGS) entry which is preliminary data.</text>
</comment>
<keyword evidence="4" id="KW-1185">Reference proteome</keyword>
<feature type="compositionally biased region" description="Low complexity" evidence="1">
    <location>
        <begin position="69"/>
        <end position="83"/>
    </location>
</feature>
<feature type="non-terminal residue" evidence="3">
    <location>
        <position position="1"/>
    </location>
</feature>
<protein>
    <submittedName>
        <fullName evidence="3">Uncharacterized protein</fullName>
    </submittedName>
</protein>
<keyword evidence="2" id="KW-1133">Transmembrane helix</keyword>
<proteinExistence type="predicted"/>
<evidence type="ECO:0000256" key="2">
    <source>
        <dbReference type="SAM" id="Phobius"/>
    </source>
</evidence>
<keyword evidence="2" id="KW-0812">Transmembrane</keyword>
<evidence type="ECO:0000313" key="3">
    <source>
        <dbReference type="EMBL" id="GMT13249.1"/>
    </source>
</evidence>
<name>A0AAV5V1J9_9BILA</name>
<keyword evidence="2" id="KW-0472">Membrane</keyword>
<feature type="region of interest" description="Disordered" evidence="1">
    <location>
        <begin position="45"/>
        <end position="150"/>
    </location>
</feature>